<gene>
    <name evidence="6" type="ORF">FRD01_12470</name>
</gene>
<dbReference type="OrthoDB" id="9811249at2"/>
<feature type="domain" description="HhH-GPD" evidence="5">
    <location>
        <begin position="137"/>
        <end position="302"/>
    </location>
</feature>
<evidence type="ECO:0000259" key="5">
    <source>
        <dbReference type="SMART" id="SM00478"/>
    </source>
</evidence>
<dbReference type="EC" id="3.2.2.21" evidence="2"/>
<accession>A0A5B8XR88</accession>
<evidence type="ECO:0000256" key="2">
    <source>
        <dbReference type="ARBA" id="ARBA00012000"/>
    </source>
</evidence>
<name>A0A5B8XR88_9DELT</name>
<dbReference type="InterPro" id="IPR037046">
    <property type="entry name" value="AlkA_N_sf"/>
</dbReference>
<dbReference type="SMART" id="SM00478">
    <property type="entry name" value="ENDO3c"/>
    <property type="match status" value="1"/>
</dbReference>
<dbReference type="GO" id="GO:0032993">
    <property type="term" value="C:protein-DNA complex"/>
    <property type="evidence" value="ECO:0007669"/>
    <property type="project" value="TreeGrafter"/>
</dbReference>
<protein>
    <recommendedName>
        <fullName evidence="2">DNA-3-methyladenine glycosylase II</fullName>
        <ecNumber evidence="2">3.2.2.21</ecNumber>
    </recommendedName>
</protein>
<evidence type="ECO:0000256" key="1">
    <source>
        <dbReference type="ARBA" id="ARBA00000086"/>
    </source>
</evidence>
<dbReference type="EMBL" id="CP042467">
    <property type="protein sequence ID" value="QED28034.1"/>
    <property type="molecule type" value="Genomic_DNA"/>
</dbReference>
<evidence type="ECO:0000256" key="4">
    <source>
        <dbReference type="ARBA" id="ARBA00023204"/>
    </source>
</evidence>
<dbReference type="Gene3D" id="1.10.340.30">
    <property type="entry name" value="Hypothetical protein, domain 2"/>
    <property type="match status" value="1"/>
</dbReference>
<evidence type="ECO:0000313" key="6">
    <source>
        <dbReference type="EMBL" id="QED28034.1"/>
    </source>
</evidence>
<dbReference type="GO" id="GO:0043916">
    <property type="term" value="F:DNA-7-methylguanine glycosylase activity"/>
    <property type="evidence" value="ECO:0007669"/>
    <property type="project" value="TreeGrafter"/>
</dbReference>
<dbReference type="InterPro" id="IPR051912">
    <property type="entry name" value="Alkylbase_DNA_Glycosylase/TA"/>
</dbReference>
<dbReference type="InterPro" id="IPR003265">
    <property type="entry name" value="HhH-GPD_domain"/>
</dbReference>
<keyword evidence="7" id="KW-1185">Reference proteome</keyword>
<dbReference type="GO" id="GO:0032131">
    <property type="term" value="F:alkylated DNA binding"/>
    <property type="evidence" value="ECO:0007669"/>
    <property type="project" value="TreeGrafter"/>
</dbReference>
<evidence type="ECO:0000256" key="3">
    <source>
        <dbReference type="ARBA" id="ARBA00022763"/>
    </source>
</evidence>
<dbReference type="Gene3D" id="3.30.310.20">
    <property type="entry name" value="DNA-3-methyladenine glycosylase AlkA, N-terminal domain"/>
    <property type="match status" value="1"/>
</dbReference>
<keyword evidence="3" id="KW-0227">DNA damage</keyword>
<dbReference type="AlphaFoldDB" id="A0A5B8XR88"/>
<dbReference type="InterPro" id="IPR011257">
    <property type="entry name" value="DNA_glycosylase"/>
</dbReference>
<comment type="catalytic activity">
    <reaction evidence="1">
        <text>Hydrolysis of alkylated DNA, releasing 3-methyladenine, 3-methylguanine, 7-methylguanine and 7-methyladenine.</text>
        <dbReference type="EC" id="3.2.2.21"/>
    </reaction>
</comment>
<proteinExistence type="predicted"/>
<dbReference type="GO" id="GO:0006285">
    <property type="term" value="P:base-excision repair, AP site formation"/>
    <property type="evidence" value="ECO:0007669"/>
    <property type="project" value="TreeGrafter"/>
</dbReference>
<sequence length="309" mass="35434">MILLSKAPHDFFLALDVEEYFLREHDPEEIYEGGFARPLNLAERDVLAVCRFNEDVEAPAFEVTFPNQEPLSADEEAEAARLLQRIFGTEIDLAALYVQAEHDALLGPMIQEYYGFKRISGASIYEDAFRDIIKSRISHKPTAKRMEQDVRRTWGTRFEWRGRDYYSFPRPERLVGVAPTEWREFGISGRKAEYIIGMAEGIVDGSLDLDLLENMAPDSFYEAVQKIRGIGPSTAQTLMLSRGRTDAVFPTHLVKGEEKGMKRWICRSYGVSPEIDDEEFKALTVAWSGFEAPALEMLYYRYVMSQLKK</sequence>
<dbReference type="PANTHER" id="PTHR43003:SF5">
    <property type="entry name" value="DNA-3-METHYLADENINE GLYCOSYLASE"/>
    <property type="match status" value="1"/>
</dbReference>
<keyword evidence="4" id="KW-0234">DNA repair</keyword>
<evidence type="ECO:0000313" key="7">
    <source>
        <dbReference type="Proteomes" id="UP000321595"/>
    </source>
</evidence>
<dbReference type="SUPFAM" id="SSF48150">
    <property type="entry name" value="DNA-glycosylase"/>
    <property type="match status" value="1"/>
</dbReference>
<dbReference type="GO" id="GO:0006307">
    <property type="term" value="P:DNA alkylation repair"/>
    <property type="evidence" value="ECO:0007669"/>
    <property type="project" value="TreeGrafter"/>
</dbReference>
<reference evidence="6 7" key="1">
    <citation type="submission" date="2019-08" db="EMBL/GenBank/DDBJ databases">
        <authorList>
            <person name="Liang Q."/>
        </authorList>
    </citation>
    <scope>NUCLEOTIDE SEQUENCE [LARGE SCALE GENOMIC DNA]</scope>
    <source>
        <strain evidence="6 7">V1718</strain>
    </source>
</reference>
<organism evidence="6 7">
    <name type="scientific">Microvenator marinus</name>
    <dbReference type="NCBI Taxonomy" id="2600177"/>
    <lineage>
        <taxon>Bacteria</taxon>
        <taxon>Deltaproteobacteria</taxon>
        <taxon>Bradymonadales</taxon>
        <taxon>Microvenatoraceae</taxon>
        <taxon>Microvenator</taxon>
    </lineage>
</organism>
<dbReference type="RefSeq" id="WP_146960104.1">
    <property type="nucleotide sequence ID" value="NZ_CP042467.1"/>
</dbReference>
<dbReference type="PANTHER" id="PTHR43003">
    <property type="entry name" value="DNA-3-METHYLADENINE GLYCOSYLASE"/>
    <property type="match status" value="1"/>
</dbReference>
<dbReference type="Proteomes" id="UP000321595">
    <property type="component" value="Chromosome"/>
</dbReference>
<dbReference type="KEGG" id="bbae:FRD01_12470"/>
<dbReference type="GO" id="GO:0008725">
    <property type="term" value="F:DNA-3-methyladenine glycosylase activity"/>
    <property type="evidence" value="ECO:0007669"/>
    <property type="project" value="TreeGrafter"/>
</dbReference>